<feature type="domain" description="FecR N-terminal" evidence="2">
    <location>
        <begin position="14"/>
        <end position="55"/>
    </location>
</feature>
<reference evidence="4 5" key="2">
    <citation type="submission" date="2017-07" db="EMBL/GenBank/DDBJ databases">
        <title>Candidatus Dactylopiibacterium carminicum, a nitrogen-fixing symbiont of the cochineal insect Dactylopius coccus and Dactylopius opuntiae (Hemiptera: Coccoidea: Dactylopiidae).</title>
        <authorList>
            <person name="Vera A."/>
        </authorList>
    </citation>
    <scope>NUCLEOTIDE SEQUENCE [LARGE SCALE GENOMIC DNA]</scope>
    <source>
        <strain evidence="4 5">NFDCM</strain>
    </source>
</reference>
<dbReference type="Proteomes" id="UP000216107">
    <property type="component" value="Unassembled WGS sequence"/>
</dbReference>
<dbReference type="GO" id="GO:0016301">
    <property type="term" value="F:kinase activity"/>
    <property type="evidence" value="ECO:0007669"/>
    <property type="project" value="UniProtKB-KW"/>
</dbReference>
<protein>
    <submittedName>
        <fullName evidence="4">Histidine kinase</fullName>
    </submittedName>
</protein>
<keyword evidence="6" id="KW-1185">Reference proteome</keyword>
<keyword evidence="4" id="KW-0808">Transferase</keyword>
<evidence type="ECO:0000259" key="2">
    <source>
        <dbReference type="Pfam" id="PF16220"/>
    </source>
</evidence>
<dbReference type="Proteomes" id="UP000623509">
    <property type="component" value="Unassembled WGS sequence"/>
</dbReference>
<proteinExistence type="predicted"/>
<comment type="caution">
    <text evidence="4">The sequence shown here is derived from an EMBL/GenBank/DDBJ whole genome shotgun (WGS) entry which is preliminary data.</text>
</comment>
<evidence type="ECO:0000313" key="3">
    <source>
        <dbReference type="EMBL" id="KAF7598189.1"/>
    </source>
</evidence>
<dbReference type="InterPro" id="IPR032623">
    <property type="entry name" value="FecR_N"/>
</dbReference>
<dbReference type="EMBL" id="NMRN01000057">
    <property type="protein sequence ID" value="PAS91841.1"/>
    <property type="molecule type" value="Genomic_DNA"/>
</dbReference>
<name>A0A272EP09_9RHOO</name>
<dbReference type="GO" id="GO:0016989">
    <property type="term" value="F:sigma factor antagonist activity"/>
    <property type="evidence" value="ECO:0007669"/>
    <property type="project" value="TreeGrafter"/>
</dbReference>
<evidence type="ECO:0000259" key="1">
    <source>
        <dbReference type="Pfam" id="PF04773"/>
    </source>
</evidence>
<dbReference type="OrthoDB" id="1100567at2"/>
<dbReference type="InterPro" id="IPR006860">
    <property type="entry name" value="FecR"/>
</dbReference>
<evidence type="ECO:0000313" key="5">
    <source>
        <dbReference type="Proteomes" id="UP000216107"/>
    </source>
</evidence>
<feature type="domain" description="FecR protein" evidence="1">
    <location>
        <begin position="112"/>
        <end position="206"/>
    </location>
</feature>
<dbReference type="Pfam" id="PF04773">
    <property type="entry name" value="FecR"/>
    <property type="match status" value="1"/>
</dbReference>
<dbReference type="PANTHER" id="PTHR30273:SF2">
    <property type="entry name" value="PROTEIN FECR"/>
    <property type="match status" value="1"/>
</dbReference>
<organism evidence="4 5">
    <name type="scientific">Candidatus Dactylopiibacterium carminicum</name>
    <dbReference type="NCBI Taxonomy" id="857335"/>
    <lineage>
        <taxon>Bacteria</taxon>
        <taxon>Pseudomonadati</taxon>
        <taxon>Pseudomonadota</taxon>
        <taxon>Betaproteobacteria</taxon>
        <taxon>Rhodocyclales</taxon>
        <taxon>Rhodocyclaceae</taxon>
        <taxon>Candidatus Dactylopiibacterium</taxon>
    </lineage>
</organism>
<dbReference type="AlphaFoldDB" id="A0A272EP09"/>
<keyword evidence="4" id="KW-0418">Kinase</keyword>
<dbReference type="EMBL" id="MDUX01000059">
    <property type="protein sequence ID" value="KAF7598189.1"/>
    <property type="molecule type" value="Genomic_DNA"/>
</dbReference>
<dbReference type="Gene3D" id="2.60.120.1440">
    <property type="match status" value="1"/>
</dbReference>
<dbReference type="RefSeq" id="WP_095525575.1">
    <property type="nucleotide sequence ID" value="NZ_MDUX01000059.1"/>
</dbReference>
<dbReference type="PANTHER" id="PTHR30273">
    <property type="entry name" value="PERIPLASMIC SIGNAL SENSOR AND SIGMA FACTOR ACTIVATOR FECR-RELATED"/>
    <property type="match status" value="1"/>
</dbReference>
<gene>
    <name evidence="3" type="ORF">BGI27_14560</name>
    <name evidence="4" type="ORF">CGU29_14175</name>
</gene>
<reference evidence="3 6" key="1">
    <citation type="submission" date="2016-08" db="EMBL/GenBank/DDBJ databases">
        <title>Candidatus Dactylopiibacterium carminicum genome sequence.</title>
        <authorList>
            <person name="Ramirez-Puebla S.T."/>
            <person name="Ormeno-Orrillo E."/>
            <person name="Vera-Ponce De Leon A."/>
            <person name="Luis L."/>
            <person name="Sanchez-Flores A."/>
            <person name="Monica R."/>
            <person name="Martinez-Romero E."/>
        </authorList>
    </citation>
    <scope>NUCLEOTIDE SEQUENCE [LARGE SCALE GENOMIC DNA]</scope>
    <source>
        <strain evidence="3">END1</strain>
    </source>
</reference>
<dbReference type="InterPro" id="IPR012373">
    <property type="entry name" value="Ferrdict_sens_TM"/>
</dbReference>
<accession>A0A272EP09</accession>
<sequence length="320" mass="35285">MPQKAGSIDPILYQALEWQVTFWSGKASADEKAAFQAWLASAPTHRDAWHKVQALHGRMADLPDKLGAQVLRNAPIRQGRRRVLGALLWLAGGSLAIGTARQTPQWHLALADHATRIGERRQILLSDGTRIDLNSASAVDVRYDEETRHVTLRKGEILISTAPDNTTVKRPFLVATARGEIQALGTRFRVQEDGSQIRVAVFEGAVALRPAEGKEVRLEAGEQARFDRRQIIAEGLADTDATAWIRGQLIAEHQRLADFLTQLARYRSGLLRCDPAVADLPISGVFPLDDTDRVLAALSEALPVQVNRITPYWVTIAPLP</sequence>
<evidence type="ECO:0000313" key="6">
    <source>
        <dbReference type="Proteomes" id="UP000623509"/>
    </source>
</evidence>
<dbReference type="PIRSF" id="PIRSF018266">
    <property type="entry name" value="FecR"/>
    <property type="match status" value="1"/>
</dbReference>
<evidence type="ECO:0000313" key="4">
    <source>
        <dbReference type="EMBL" id="PAS91841.1"/>
    </source>
</evidence>
<dbReference type="Pfam" id="PF16220">
    <property type="entry name" value="DUF4880"/>
    <property type="match status" value="1"/>
</dbReference>